<dbReference type="SUPFAM" id="SSF53335">
    <property type="entry name" value="S-adenosyl-L-methionine-dependent methyltransferases"/>
    <property type="match status" value="1"/>
</dbReference>
<dbReference type="PIRSF" id="PIRSF003078">
    <property type="entry name" value="GidB"/>
    <property type="match status" value="1"/>
</dbReference>
<dbReference type="InterPro" id="IPR003682">
    <property type="entry name" value="rRNA_ssu_MeTfrase_G"/>
</dbReference>
<name>A0A382A5F8_9ZZZZ</name>
<dbReference type="NCBIfam" id="TIGR00138">
    <property type="entry name" value="rsmG_gidB"/>
    <property type="match status" value="1"/>
</dbReference>
<sequence length="243" mass="28307">MSDFNMEKLSKGLEFLSIDYDHNMIDKFISYFEFLNKENNKYNLTNITDFDDFISLHVLDSLSLILPIQKYNINHQNILDIGSGNGFPGIPFQICIFNSNMTLVDSVKKKVNFMQQLIQLLNLNGIEIINNRIENLGKDKNFRKTQNLILSRAVGKLSTLIEVALPLLQIGGYCIFHKSNLSQSEFESMKKTLRYFDAQLIEIYKVPNELVTRNHNLIIIKKNSEIDFEYPRNNNKPFRKPLF</sequence>
<dbReference type="InterPro" id="IPR029063">
    <property type="entry name" value="SAM-dependent_MTases_sf"/>
</dbReference>
<evidence type="ECO:0000256" key="2">
    <source>
        <dbReference type="ARBA" id="ARBA00022552"/>
    </source>
</evidence>
<dbReference type="Gene3D" id="3.40.50.150">
    <property type="entry name" value="Vaccinia Virus protein VP39"/>
    <property type="match status" value="1"/>
</dbReference>
<dbReference type="PANTHER" id="PTHR31760:SF0">
    <property type="entry name" value="S-ADENOSYL-L-METHIONINE-DEPENDENT METHYLTRANSFERASES SUPERFAMILY PROTEIN"/>
    <property type="match status" value="1"/>
</dbReference>
<keyword evidence="3" id="KW-0808">Transferase</keyword>
<dbReference type="Pfam" id="PF02527">
    <property type="entry name" value="GidB"/>
    <property type="match status" value="1"/>
</dbReference>
<proteinExistence type="inferred from homology"/>
<reference evidence="4" key="1">
    <citation type="submission" date="2018-05" db="EMBL/GenBank/DDBJ databases">
        <authorList>
            <person name="Lanie J.A."/>
            <person name="Ng W.-L."/>
            <person name="Kazmierczak K.M."/>
            <person name="Andrzejewski T.M."/>
            <person name="Davidsen T.M."/>
            <person name="Wayne K.J."/>
            <person name="Tettelin H."/>
            <person name="Glass J.I."/>
            <person name="Rusch D."/>
            <person name="Podicherti R."/>
            <person name="Tsui H.-C.T."/>
            <person name="Winkler M.E."/>
        </authorList>
    </citation>
    <scope>NUCLEOTIDE SEQUENCE</scope>
</reference>
<evidence type="ECO:0008006" key="5">
    <source>
        <dbReference type="Google" id="ProtNLM"/>
    </source>
</evidence>
<dbReference type="GO" id="GO:0070043">
    <property type="term" value="F:rRNA (guanine-N7-)-methyltransferase activity"/>
    <property type="evidence" value="ECO:0007669"/>
    <property type="project" value="TreeGrafter"/>
</dbReference>
<keyword evidence="1" id="KW-0963">Cytoplasm</keyword>
<evidence type="ECO:0000313" key="4">
    <source>
        <dbReference type="EMBL" id="SVA96277.1"/>
    </source>
</evidence>
<evidence type="ECO:0000256" key="3">
    <source>
        <dbReference type="ARBA" id="ARBA00022679"/>
    </source>
</evidence>
<keyword evidence="2" id="KW-0698">rRNA processing</keyword>
<protein>
    <recommendedName>
        <fullName evidence="5">Ribosomal RNA small subunit methyltransferase G</fullName>
    </recommendedName>
</protein>
<dbReference type="PANTHER" id="PTHR31760">
    <property type="entry name" value="S-ADENOSYL-L-METHIONINE-DEPENDENT METHYLTRANSFERASES SUPERFAMILY PROTEIN"/>
    <property type="match status" value="1"/>
</dbReference>
<dbReference type="HAMAP" id="MF_00074">
    <property type="entry name" value="16SrRNA_methyltr_G"/>
    <property type="match status" value="1"/>
</dbReference>
<organism evidence="4">
    <name type="scientific">marine metagenome</name>
    <dbReference type="NCBI Taxonomy" id="408172"/>
    <lineage>
        <taxon>unclassified sequences</taxon>
        <taxon>metagenomes</taxon>
        <taxon>ecological metagenomes</taxon>
    </lineage>
</organism>
<dbReference type="EMBL" id="UINC01023831">
    <property type="protein sequence ID" value="SVA96277.1"/>
    <property type="molecule type" value="Genomic_DNA"/>
</dbReference>
<dbReference type="GO" id="GO:0005829">
    <property type="term" value="C:cytosol"/>
    <property type="evidence" value="ECO:0007669"/>
    <property type="project" value="TreeGrafter"/>
</dbReference>
<accession>A0A382A5F8</accession>
<gene>
    <name evidence="4" type="ORF">METZ01_LOCUS149131</name>
</gene>
<evidence type="ECO:0000256" key="1">
    <source>
        <dbReference type="ARBA" id="ARBA00022490"/>
    </source>
</evidence>
<dbReference type="AlphaFoldDB" id="A0A382A5F8"/>